<dbReference type="GO" id="GO:0007091">
    <property type="term" value="P:metaphase/anaphase transition of mitotic cell cycle"/>
    <property type="evidence" value="ECO:0007669"/>
    <property type="project" value="TreeGrafter"/>
</dbReference>
<evidence type="ECO:0000256" key="5">
    <source>
        <dbReference type="SAM" id="MobiDB-lite"/>
    </source>
</evidence>
<dbReference type="GO" id="GO:0060090">
    <property type="term" value="F:molecular adaptor activity"/>
    <property type="evidence" value="ECO:0007669"/>
    <property type="project" value="TreeGrafter"/>
</dbReference>
<name>A0A8J4F6U9_9CHLO</name>
<feature type="non-terminal residue" evidence="6">
    <location>
        <position position="1036"/>
    </location>
</feature>
<dbReference type="InterPro" id="IPR011989">
    <property type="entry name" value="ARM-like"/>
</dbReference>
<comment type="similarity">
    <text evidence="1">Belongs to the APC1 family.</text>
</comment>
<dbReference type="Gene3D" id="1.25.10.10">
    <property type="entry name" value="Leucine-rich Repeat Variant"/>
    <property type="match status" value="1"/>
</dbReference>
<feature type="region of interest" description="Disordered" evidence="5">
    <location>
        <begin position="578"/>
        <end position="603"/>
    </location>
</feature>
<keyword evidence="4" id="KW-0131">Cell cycle</keyword>
<organism evidence="6 7">
    <name type="scientific">Volvox africanus</name>
    <dbReference type="NCBI Taxonomy" id="51714"/>
    <lineage>
        <taxon>Eukaryota</taxon>
        <taxon>Viridiplantae</taxon>
        <taxon>Chlorophyta</taxon>
        <taxon>core chlorophytes</taxon>
        <taxon>Chlorophyceae</taxon>
        <taxon>CS clade</taxon>
        <taxon>Chlamydomonadales</taxon>
        <taxon>Volvocaceae</taxon>
        <taxon>Volvox</taxon>
    </lineage>
</organism>
<keyword evidence="7" id="KW-1185">Reference proteome</keyword>
<comment type="caution">
    <text evidence="6">The sequence shown here is derived from an EMBL/GenBank/DDBJ whole genome shotgun (WGS) entry which is preliminary data.</text>
</comment>
<dbReference type="InterPro" id="IPR024990">
    <property type="entry name" value="Apc1"/>
</dbReference>
<dbReference type="GO" id="GO:0005680">
    <property type="term" value="C:anaphase-promoting complex"/>
    <property type="evidence" value="ECO:0007669"/>
    <property type="project" value="InterPro"/>
</dbReference>
<feature type="region of interest" description="Disordered" evidence="5">
    <location>
        <begin position="827"/>
        <end position="862"/>
    </location>
</feature>
<feature type="non-terminal residue" evidence="6">
    <location>
        <position position="1"/>
    </location>
</feature>
<dbReference type="GO" id="GO:0031145">
    <property type="term" value="P:anaphase-promoting complex-dependent catabolic process"/>
    <property type="evidence" value="ECO:0007669"/>
    <property type="project" value="TreeGrafter"/>
</dbReference>
<keyword evidence="3" id="KW-0498">Mitosis</keyword>
<reference evidence="6" key="1">
    <citation type="journal article" date="2021" name="Proc. Natl. Acad. Sci. U.S.A.">
        <title>Three genomes in the algal genus Volvox reveal the fate of a haploid sex-determining region after a transition to homothallism.</title>
        <authorList>
            <person name="Yamamoto K."/>
            <person name="Hamaji T."/>
            <person name="Kawai-Toyooka H."/>
            <person name="Matsuzaki R."/>
            <person name="Takahashi F."/>
            <person name="Nishimura Y."/>
            <person name="Kawachi M."/>
            <person name="Noguchi H."/>
            <person name="Minakuchi Y."/>
            <person name="Umen J.G."/>
            <person name="Toyoda A."/>
            <person name="Nozaki H."/>
        </authorList>
    </citation>
    <scope>NUCLEOTIDE SEQUENCE</scope>
    <source>
        <strain evidence="6">NIES-3780</strain>
    </source>
</reference>
<gene>
    <name evidence="6" type="ORF">Vafri_16529</name>
</gene>
<proteinExistence type="inferred from homology"/>
<dbReference type="GO" id="GO:0051301">
    <property type="term" value="P:cell division"/>
    <property type="evidence" value="ECO:0007669"/>
    <property type="project" value="UniProtKB-KW"/>
</dbReference>
<dbReference type="EMBL" id="BNCO01000050">
    <property type="protein sequence ID" value="GIL62355.1"/>
    <property type="molecule type" value="Genomic_DNA"/>
</dbReference>
<evidence type="ECO:0000256" key="3">
    <source>
        <dbReference type="ARBA" id="ARBA00022776"/>
    </source>
</evidence>
<sequence>QLAPQAAALMGVGLLYEGSAHRVMAETLVEEIGRRPLSPAAAAAFAADGQGGGGPGGGGLGGGSVPGGASLPPGASPLAVTHDREGYALAAGLALGMVVLGLGGSRSAAGLADLQLEERLTYYMLGSTDASAAARRAGGLSGALGGGQFYAGGSSGLDRVFGPGPGGAKLGHAAALWGGDPAGPAALSTPAAARIGDGVSGGAVGNGQGAALVVLEPDNMLNLSITSPAATVALALMYLRTNNAAIAGRFQLPDTPFGLDCVRPDCITLRALGRALVMWDAIEPSEDWLEANMAPLFRGPLERLVDRVVAQLHGAAMGGTTGRGRGVGDGLRGGGGSYHSSDVHAVALAHVSALSGLCLAIGLKYAGSANSRAYETLRSVTLELLAAKRRLPEVAASSTASGGAAVVTGAGQVSGGGAAAVGRLDRAPVEAALNVAVLALSVVMAGTGHLPTFHLLQALSNRRHPTHHHVLHSLGVGYGAHCAVSLALGFLFLGAGTHTFSTTNSSVAALLVALFPTLPHTPTDNRCHLQVFRHLYVLAARRRCLEAVDIDSQQLVYVPLHLTVTPPRVASPSVPTASTAAAARGNGPTGYGSGAEGGTHGDGVGGGDVMLDDNTVLRASTKANLPWSPDGHLRSSIGPAGVTPIMGTGSAAGATASGAPGSPPMLEALHLEGDSPGLASLLRAAATTAAGTAGLPAGAAVPKPSPGPVGAMGSPHMPDCIRSGTSIAAAPPFMNTACGLAAAGAVQPAAVQSQQPALETGQLITYERVAPALLPEPHQTIRVAVRGPRYWPQQLDWSSRGATGIDGTAAAASYSMAASASAAPFCRGNSVSSGGPPTAPGPGGLAASAPSQTPHDQFPFATPLQGGGAWAGNLNVTGLRAATPPAAGVPAAAGDAFRNVARGALAPTAATAGGCSALETVYRQLLLFVKKRAGSLSYSQDPSGIRSLLSRAFHNQGLLRMPLEHSAPCTGTGTGTRSRATVVGGGGAEAATPSNIAGGSGVSPGSGGGAIFGARRQLDWCIDRHGDRRAAPLGPY</sequence>
<keyword evidence="2" id="KW-0132">Cell division</keyword>
<evidence type="ECO:0000313" key="6">
    <source>
        <dbReference type="EMBL" id="GIL62355.1"/>
    </source>
</evidence>
<evidence type="ECO:0000256" key="1">
    <source>
        <dbReference type="ARBA" id="ARBA00010547"/>
    </source>
</evidence>
<dbReference type="PANTHER" id="PTHR12827">
    <property type="entry name" value="MEIOTIC CHECKPOINT REGULATOR TSG24 FAMILY MEMBER"/>
    <property type="match status" value="1"/>
</dbReference>
<dbReference type="PANTHER" id="PTHR12827:SF3">
    <property type="entry name" value="ANAPHASE-PROMOTING COMPLEX SUBUNIT 1"/>
    <property type="match status" value="1"/>
</dbReference>
<feature type="compositionally biased region" description="Gly residues" evidence="5">
    <location>
        <begin position="587"/>
        <end position="603"/>
    </location>
</feature>
<dbReference type="GO" id="GO:0070979">
    <property type="term" value="P:protein K11-linked ubiquitination"/>
    <property type="evidence" value="ECO:0007669"/>
    <property type="project" value="TreeGrafter"/>
</dbReference>
<evidence type="ECO:0000256" key="2">
    <source>
        <dbReference type="ARBA" id="ARBA00022618"/>
    </source>
</evidence>
<accession>A0A8J4F6U9</accession>
<protein>
    <recommendedName>
        <fullName evidence="8">Anaphase-promoting complex subunit 1</fullName>
    </recommendedName>
</protein>
<evidence type="ECO:0008006" key="8">
    <source>
        <dbReference type="Google" id="ProtNLM"/>
    </source>
</evidence>
<evidence type="ECO:0000313" key="7">
    <source>
        <dbReference type="Proteomes" id="UP000747399"/>
    </source>
</evidence>
<dbReference type="AlphaFoldDB" id="A0A8J4F6U9"/>
<dbReference type="Proteomes" id="UP000747399">
    <property type="component" value="Unassembled WGS sequence"/>
</dbReference>
<evidence type="ECO:0000256" key="4">
    <source>
        <dbReference type="ARBA" id="ARBA00023306"/>
    </source>
</evidence>